<reference evidence="2" key="1">
    <citation type="submission" date="2020-08" db="EMBL/GenBank/DDBJ databases">
        <title>Plant Genome Project.</title>
        <authorList>
            <person name="Zhang R.-G."/>
        </authorList>
    </citation>
    <scope>NUCLEOTIDE SEQUENCE</scope>
    <source>
        <strain evidence="2">WSP0</strain>
        <tissue evidence="2">Leaf</tissue>
    </source>
</reference>
<dbReference type="Proteomes" id="UP000823749">
    <property type="component" value="Chromosome 5"/>
</dbReference>
<dbReference type="AlphaFoldDB" id="A0AAV6K4N2"/>
<accession>A0AAV6K4N2</accession>
<feature type="compositionally biased region" description="Basic residues" evidence="1">
    <location>
        <begin position="1"/>
        <end position="17"/>
    </location>
</feature>
<evidence type="ECO:0000256" key="1">
    <source>
        <dbReference type="SAM" id="MobiDB-lite"/>
    </source>
</evidence>
<feature type="region of interest" description="Disordered" evidence="1">
    <location>
        <begin position="1"/>
        <end position="46"/>
    </location>
</feature>
<proteinExistence type="predicted"/>
<protein>
    <submittedName>
        <fullName evidence="2">Uncharacterized protein</fullName>
    </submittedName>
</protein>
<sequence length="137" mass="15826">MKKSHKPFSYLKQKHTKGTSPSFPSPSSSHVSSPQRSPLSPINGSPLSQPQFIDLARCDHQKFWKLVTRNFARYLTCYRETESRPRAERRGKCRRLENNGEEEAQESCCYYSEMSDEERAEKLRSAINYCNANCSVI</sequence>
<feature type="compositionally biased region" description="Low complexity" evidence="1">
    <location>
        <begin position="20"/>
        <end position="40"/>
    </location>
</feature>
<dbReference type="EMBL" id="JACTNZ010000005">
    <property type="protein sequence ID" value="KAG5547322.1"/>
    <property type="molecule type" value="Genomic_DNA"/>
</dbReference>
<comment type="caution">
    <text evidence="2">The sequence shown here is derived from an EMBL/GenBank/DDBJ whole genome shotgun (WGS) entry which is preliminary data.</text>
</comment>
<evidence type="ECO:0000313" key="3">
    <source>
        <dbReference type="Proteomes" id="UP000823749"/>
    </source>
</evidence>
<keyword evidence="3" id="KW-1185">Reference proteome</keyword>
<gene>
    <name evidence="2" type="ORF">RHGRI_013112</name>
</gene>
<organism evidence="2 3">
    <name type="scientific">Rhododendron griersonianum</name>
    <dbReference type="NCBI Taxonomy" id="479676"/>
    <lineage>
        <taxon>Eukaryota</taxon>
        <taxon>Viridiplantae</taxon>
        <taxon>Streptophyta</taxon>
        <taxon>Embryophyta</taxon>
        <taxon>Tracheophyta</taxon>
        <taxon>Spermatophyta</taxon>
        <taxon>Magnoliopsida</taxon>
        <taxon>eudicotyledons</taxon>
        <taxon>Gunneridae</taxon>
        <taxon>Pentapetalae</taxon>
        <taxon>asterids</taxon>
        <taxon>Ericales</taxon>
        <taxon>Ericaceae</taxon>
        <taxon>Ericoideae</taxon>
        <taxon>Rhodoreae</taxon>
        <taxon>Rhododendron</taxon>
    </lineage>
</organism>
<name>A0AAV6K4N2_9ERIC</name>
<evidence type="ECO:0000313" key="2">
    <source>
        <dbReference type="EMBL" id="KAG5547322.1"/>
    </source>
</evidence>